<dbReference type="OrthoDB" id="9803781at2"/>
<proteinExistence type="predicted"/>
<comment type="caution">
    <text evidence="4">The sequence shown here is derived from an EMBL/GenBank/DDBJ whole genome shotgun (WGS) entry which is preliminary data.</text>
</comment>
<evidence type="ECO:0000256" key="2">
    <source>
        <dbReference type="SAM" id="SignalP"/>
    </source>
</evidence>
<keyword evidence="1 2" id="KW-0732">Signal</keyword>
<dbReference type="RefSeq" id="WP_109264215.1">
    <property type="nucleotide sequence ID" value="NZ_QEWP01000006.1"/>
</dbReference>
<gene>
    <name evidence="4" type="ORF">DDZ16_09535</name>
</gene>
<feature type="domain" description="Uncharacterized protein TP-0789" evidence="3">
    <location>
        <begin position="74"/>
        <end position="256"/>
    </location>
</feature>
<reference evidence="4 5" key="1">
    <citation type="submission" date="2018-05" db="EMBL/GenBank/DDBJ databases">
        <title>Marinilabilia rubrum sp. nov., isolated from saltern sediment.</title>
        <authorList>
            <person name="Zhang R."/>
        </authorList>
    </citation>
    <scope>NUCLEOTIDE SEQUENCE [LARGE SCALE GENOMIC DNA]</scope>
    <source>
        <strain evidence="4 5">WTE16</strain>
    </source>
</reference>
<dbReference type="EMBL" id="QEWP01000006">
    <property type="protein sequence ID" value="PWD99676.1"/>
    <property type="molecule type" value="Genomic_DNA"/>
</dbReference>
<feature type="chain" id="PRO_5015637302" evidence="2">
    <location>
        <begin position="29"/>
        <end position="258"/>
    </location>
</feature>
<evidence type="ECO:0000256" key="1">
    <source>
        <dbReference type="ARBA" id="ARBA00022729"/>
    </source>
</evidence>
<name>A0A2U2B9G3_9BACT</name>
<dbReference type="Pfam" id="PF17131">
    <property type="entry name" value="LolA_like"/>
    <property type="match status" value="1"/>
</dbReference>
<dbReference type="PANTHER" id="PTHR37507:SF2">
    <property type="entry name" value="SPORULATION PROTEIN YDCC"/>
    <property type="match status" value="1"/>
</dbReference>
<dbReference type="InterPro" id="IPR033399">
    <property type="entry name" value="TP_0789-like"/>
</dbReference>
<sequence>MKTQNSSSKRTFSLMILFCIGMLLPANAQNLSGKEIVKKADDLMRGKSNYAEVEMEIIRPTWTRTLRFKSWAKGDDYSLVYITYPQREKGQRFLKRDREMWNYVPSIDRMIKIPPSMMMQSWMGSDLTNDDLVNAASILEDYDQTVLRTENLRGSECYVINMIPHEEAPVVWGKVVTWISKNDFITLRNEYYDEAGVLVNEEILDETEDAGDRTIPTRFTMIPADKEGHKTIMKFQNIEFGVDINDSFFSIQNMKRMR</sequence>
<keyword evidence="5" id="KW-1185">Reference proteome</keyword>
<evidence type="ECO:0000313" key="5">
    <source>
        <dbReference type="Proteomes" id="UP000244956"/>
    </source>
</evidence>
<evidence type="ECO:0000259" key="3">
    <source>
        <dbReference type="Pfam" id="PF17131"/>
    </source>
</evidence>
<organism evidence="4 5">
    <name type="scientific">Marinilabilia rubra</name>
    <dbReference type="NCBI Taxonomy" id="2162893"/>
    <lineage>
        <taxon>Bacteria</taxon>
        <taxon>Pseudomonadati</taxon>
        <taxon>Bacteroidota</taxon>
        <taxon>Bacteroidia</taxon>
        <taxon>Marinilabiliales</taxon>
        <taxon>Marinilabiliaceae</taxon>
        <taxon>Marinilabilia</taxon>
    </lineage>
</organism>
<dbReference type="InterPro" id="IPR052944">
    <property type="entry name" value="Sporulation_related"/>
</dbReference>
<dbReference type="SUPFAM" id="SSF89392">
    <property type="entry name" value="Prokaryotic lipoproteins and lipoprotein localization factors"/>
    <property type="match status" value="1"/>
</dbReference>
<keyword evidence="4" id="KW-0449">Lipoprotein</keyword>
<dbReference type="InterPro" id="IPR029046">
    <property type="entry name" value="LolA/LolB/LppX"/>
</dbReference>
<dbReference type="AlphaFoldDB" id="A0A2U2B9G3"/>
<dbReference type="Proteomes" id="UP000244956">
    <property type="component" value="Unassembled WGS sequence"/>
</dbReference>
<accession>A0A2U2B9G3</accession>
<feature type="signal peptide" evidence="2">
    <location>
        <begin position="1"/>
        <end position="28"/>
    </location>
</feature>
<dbReference type="Gene3D" id="2.50.20.10">
    <property type="entry name" value="Lipoprotein localisation LolA/LolB/LppX"/>
    <property type="match status" value="1"/>
</dbReference>
<dbReference type="CDD" id="cd16329">
    <property type="entry name" value="LolA_like"/>
    <property type="match status" value="1"/>
</dbReference>
<dbReference type="PANTHER" id="PTHR37507">
    <property type="entry name" value="SPORULATION PROTEIN YDCC"/>
    <property type="match status" value="1"/>
</dbReference>
<evidence type="ECO:0000313" key="4">
    <source>
        <dbReference type="EMBL" id="PWD99676.1"/>
    </source>
</evidence>
<protein>
    <submittedName>
        <fullName evidence="4">Outer membrane lipoprotein-sorting protein</fullName>
    </submittedName>
</protein>